<reference evidence="5 6" key="1">
    <citation type="submission" date="2016-10" db="EMBL/GenBank/DDBJ databases">
        <authorList>
            <person name="de Groot N.N."/>
        </authorList>
    </citation>
    <scope>NUCLEOTIDE SEQUENCE [LARGE SCALE GENOMIC DNA]</scope>
    <source>
        <strain evidence="5 6">DSM 43941</strain>
    </source>
</reference>
<dbReference type="InterPro" id="IPR015421">
    <property type="entry name" value="PyrdxlP-dep_Trfase_major"/>
</dbReference>
<evidence type="ECO:0000256" key="3">
    <source>
        <dbReference type="ARBA" id="ARBA00022898"/>
    </source>
</evidence>
<dbReference type="InterPro" id="IPR004839">
    <property type="entry name" value="Aminotransferase_I/II_large"/>
</dbReference>
<dbReference type="GO" id="GO:0030170">
    <property type="term" value="F:pyridoxal phosphate binding"/>
    <property type="evidence" value="ECO:0007669"/>
    <property type="project" value="InterPro"/>
</dbReference>
<evidence type="ECO:0000256" key="1">
    <source>
        <dbReference type="ARBA" id="ARBA00022576"/>
    </source>
</evidence>
<dbReference type="EMBL" id="LT629758">
    <property type="protein sequence ID" value="SDT74451.1"/>
    <property type="molecule type" value="Genomic_DNA"/>
</dbReference>
<dbReference type="SUPFAM" id="SSF53383">
    <property type="entry name" value="PLP-dependent transferases"/>
    <property type="match status" value="1"/>
</dbReference>
<dbReference type="InterPro" id="IPR015424">
    <property type="entry name" value="PyrdxlP-dep_Trfase"/>
</dbReference>
<dbReference type="PANTHER" id="PTHR43643:SF3">
    <property type="entry name" value="HISTIDINOL-PHOSPHATE AMINOTRANSFERASE"/>
    <property type="match status" value="1"/>
</dbReference>
<name>A0A1H2CVG7_9ACTN</name>
<organism evidence="5 6">
    <name type="scientific">Actinoplanes derwentensis</name>
    <dbReference type="NCBI Taxonomy" id="113562"/>
    <lineage>
        <taxon>Bacteria</taxon>
        <taxon>Bacillati</taxon>
        <taxon>Actinomycetota</taxon>
        <taxon>Actinomycetes</taxon>
        <taxon>Micromonosporales</taxon>
        <taxon>Micromonosporaceae</taxon>
        <taxon>Actinoplanes</taxon>
    </lineage>
</organism>
<proteinExistence type="predicted"/>
<dbReference type="Pfam" id="PF00155">
    <property type="entry name" value="Aminotran_1_2"/>
    <property type="match status" value="1"/>
</dbReference>
<dbReference type="GO" id="GO:0008483">
    <property type="term" value="F:transaminase activity"/>
    <property type="evidence" value="ECO:0007669"/>
    <property type="project" value="UniProtKB-KW"/>
</dbReference>
<gene>
    <name evidence="5" type="ORF">SAMN04489716_6986</name>
</gene>
<dbReference type="InterPro" id="IPR050106">
    <property type="entry name" value="HistidinolP_aminotransfase"/>
</dbReference>
<keyword evidence="2 5" id="KW-0808">Transferase</keyword>
<evidence type="ECO:0000313" key="5">
    <source>
        <dbReference type="EMBL" id="SDT74451.1"/>
    </source>
</evidence>
<dbReference type="AlphaFoldDB" id="A0A1H2CVG7"/>
<dbReference type="Proteomes" id="UP000198688">
    <property type="component" value="Chromosome I"/>
</dbReference>
<dbReference type="PANTHER" id="PTHR43643">
    <property type="entry name" value="HISTIDINOL-PHOSPHATE AMINOTRANSFERASE 2"/>
    <property type="match status" value="1"/>
</dbReference>
<dbReference type="STRING" id="113562.SAMN04489716_6986"/>
<feature type="domain" description="Aminotransferase class I/classII large" evidence="4">
    <location>
        <begin position="32"/>
        <end position="295"/>
    </location>
</feature>
<keyword evidence="6" id="KW-1185">Reference proteome</keyword>
<dbReference type="Gene3D" id="3.90.1150.10">
    <property type="entry name" value="Aspartate Aminotransferase, domain 1"/>
    <property type="match status" value="1"/>
</dbReference>
<protein>
    <submittedName>
        <fullName evidence="5">Histidinol-phosphate aminotransferase</fullName>
    </submittedName>
</protein>
<evidence type="ECO:0000313" key="6">
    <source>
        <dbReference type="Proteomes" id="UP000198688"/>
    </source>
</evidence>
<accession>A0A1H2CVG7</accession>
<sequence>MNAADVLRTSPAALQAIRGCPDPGLPPEPESETLRAAVAAQLAVEQNAVRVGPGSAALLHAMIARQGPHGGGIVCSAGSWPPYRQNAADYLLNTRTIPLGDGYRHDLTAIALACSDRTRLVLLDSPHSAAGTTVPLDEVVDVAARLGPDTAVVLDNAYGDYQDDDLTAAISNAVNSRARILVTRTFSKAHQLFGLRVGYVVAHPDVMRTHGPLVGRYDVNRLGQVAAAASLTDPSTVAANRSIIRRRRIAVTDLLTAAGVTVAPSQGHVVLFTAAEAYKTAALLRQAQLSANVLTEPGLAGHLSLRIDDTGLDSLCAAFASVHHQL</sequence>
<evidence type="ECO:0000256" key="2">
    <source>
        <dbReference type="ARBA" id="ARBA00022679"/>
    </source>
</evidence>
<dbReference type="CDD" id="cd00609">
    <property type="entry name" value="AAT_like"/>
    <property type="match status" value="1"/>
</dbReference>
<evidence type="ECO:0000259" key="4">
    <source>
        <dbReference type="Pfam" id="PF00155"/>
    </source>
</evidence>
<dbReference type="InterPro" id="IPR015422">
    <property type="entry name" value="PyrdxlP-dep_Trfase_small"/>
</dbReference>
<keyword evidence="3" id="KW-0663">Pyridoxal phosphate</keyword>
<keyword evidence="1 5" id="KW-0032">Aminotransferase</keyword>
<dbReference type="Gene3D" id="3.40.640.10">
    <property type="entry name" value="Type I PLP-dependent aspartate aminotransferase-like (Major domain)"/>
    <property type="match status" value="1"/>
</dbReference>